<evidence type="ECO:0000313" key="2">
    <source>
        <dbReference type="EMBL" id="MCP8968921.1"/>
    </source>
</evidence>
<keyword evidence="3" id="KW-1185">Reference proteome</keyword>
<evidence type="ECO:0000313" key="3">
    <source>
        <dbReference type="Proteomes" id="UP001156102"/>
    </source>
</evidence>
<dbReference type="PROSITE" id="PS51186">
    <property type="entry name" value="GNAT"/>
    <property type="match status" value="1"/>
</dbReference>
<protein>
    <submittedName>
        <fullName evidence="2">GNAT family N-acetyltransferase</fullName>
        <ecNumber evidence="2">2.3.1.-</ecNumber>
    </submittedName>
</protein>
<proteinExistence type="predicted"/>
<organism evidence="2 3">
    <name type="scientific">Ectobacillus ponti</name>
    <dbReference type="NCBI Taxonomy" id="2961894"/>
    <lineage>
        <taxon>Bacteria</taxon>
        <taxon>Bacillati</taxon>
        <taxon>Bacillota</taxon>
        <taxon>Bacilli</taxon>
        <taxon>Bacillales</taxon>
        <taxon>Bacillaceae</taxon>
        <taxon>Ectobacillus</taxon>
    </lineage>
</organism>
<keyword evidence="2" id="KW-0012">Acyltransferase</keyword>
<feature type="domain" description="N-acetyltransferase" evidence="1">
    <location>
        <begin position="130"/>
        <end position="260"/>
    </location>
</feature>
<dbReference type="InterPro" id="IPR000182">
    <property type="entry name" value="GNAT_dom"/>
</dbReference>
<dbReference type="AlphaFoldDB" id="A0AA42BQ09"/>
<comment type="caution">
    <text evidence="2">The sequence shown here is derived from an EMBL/GenBank/DDBJ whole genome shotgun (WGS) entry which is preliminary data.</text>
</comment>
<dbReference type="InterPro" id="IPR013653">
    <property type="entry name" value="GCN5-like_dom"/>
</dbReference>
<evidence type="ECO:0000259" key="1">
    <source>
        <dbReference type="PROSITE" id="PS51186"/>
    </source>
</evidence>
<gene>
    <name evidence="2" type="ORF">NK662_10260</name>
</gene>
<sequence length="260" mass="29189">MIRKLCREDHGRVYAFLAEEPSFNLFLLGDLEAFGYEQAFQELWGDFTEDGALRAVLLRYYDSFVPYAKGEFDAAGLARCMIGYEGFTLSGKAAVTEAFEHVQGLSLGKKRSMYFCECRDAAAAVLVPAHGIKRAHLEDASRIVSLRHTIEDFVVPPDAEERFRKSMTSKTGRTYYIQENGQAVASAATAAENSMSAMVVAVCTHPDFRQKGYASRVVAQMIRDITAEGKTLCLFYDNPDAGRIYKRLGFQDIGMWNMYR</sequence>
<reference evidence="2" key="1">
    <citation type="submission" date="2022-07" db="EMBL/GenBank/DDBJ databases">
        <authorList>
            <person name="Li W.-J."/>
            <person name="Deng Q.-Q."/>
        </authorList>
    </citation>
    <scope>NUCLEOTIDE SEQUENCE</scope>
    <source>
        <strain evidence="2">SYSU M60031</strain>
    </source>
</reference>
<dbReference type="Proteomes" id="UP001156102">
    <property type="component" value="Unassembled WGS sequence"/>
</dbReference>
<dbReference type="Pfam" id="PF08445">
    <property type="entry name" value="FR47"/>
    <property type="match status" value="1"/>
</dbReference>
<dbReference type="EMBL" id="JANCLT010000004">
    <property type="protein sequence ID" value="MCP8968921.1"/>
    <property type="molecule type" value="Genomic_DNA"/>
</dbReference>
<keyword evidence="2" id="KW-0808">Transferase</keyword>
<dbReference type="Gene3D" id="3.40.630.30">
    <property type="match status" value="1"/>
</dbReference>
<name>A0AA42BQ09_9BACI</name>
<dbReference type="InterPro" id="IPR016181">
    <property type="entry name" value="Acyl_CoA_acyltransferase"/>
</dbReference>
<dbReference type="GO" id="GO:0016747">
    <property type="term" value="F:acyltransferase activity, transferring groups other than amino-acyl groups"/>
    <property type="evidence" value="ECO:0007669"/>
    <property type="project" value="InterPro"/>
</dbReference>
<dbReference type="RefSeq" id="WP_254758830.1">
    <property type="nucleotide sequence ID" value="NZ_JANCLT010000004.1"/>
</dbReference>
<accession>A0AA42BQ09</accession>
<dbReference type="SUPFAM" id="SSF55729">
    <property type="entry name" value="Acyl-CoA N-acyltransferases (Nat)"/>
    <property type="match status" value="1"/>
</dbReference>
<dbReference type="EC" id="2.3.1.-" evidence="2"/>